<sequence>MRYDILIIGGGPVGNYLASLLARDFNVAVVERKTSFGGKACTGIIGAENYERLGLPEKAVLNRLRGAVFYSKIQSFEIQRKPPQAYVVDRKILEKELAKSAVKRGADYFMGTTFQGFKNGKAILGHMNERLEMEASFYVGADGVASTVAKSIGASTKAEFLTGYEVEVIGKFERTDFTEVWVNKEITPKFFAWVTPVEDDLARVGTFGNLEDLNRFLRVRMLEPTSAVEFKAGSVGLGWRKPWVRGNVALIGDAALQIKPTTAGGIAYGMLCAHALRKALIEGAPERYWNYCSWVRKQISFGLKFRKLFLGLDQEVIEKIFEVLKSEEAKEVIESQADFDDHWKTAKAILRKPSLLARLIKVSPSIIRALL</sequence>
<dbReference type="RefSeq" id="WP_062389238.1">
    <property type="nucleotide sequence ID" value="NZ_CP014750.1"/>
</dbReference>
<protein>
    <submittedName>
        <fullName evidence="2">Bacteriochlorophyll synthase</fullName>
    </submittedName>
</protein>
<dbReference type="PANTHER" id="PTHR42685">
    <property type="entry name" value="GERANYLGERANYL DIPHOSPHATE REDUCTASE"/>
    <property type="match status" value="1"/>
</dbReference>
<dbReference type="InterPro" id="IPR002938">
    <property type="entry name" value="FAD-bd"/>
</dbReference>
<evidence type="ECO:0000313" key="3">
    <source>
        <dbReference type="Proteomes" id="UP000073604"/>
    </source>
</evidence>
<organism evidence="2 3">
    <name type="scientific">Thermococcus peptonophilus</name>
    <dbReference type="NCBI Taxonomy" id="53952"/>
    <lineage>
        <taxon>Archaea</taxon>
        <taxon>Methanobacteriati</taxon>
        <taxon>Methanobacteriota</taxon>
        <taxon>Thermococci</taxon>
        <taxon>Thermococcales</taxon>
        <taxon>Thermococcaceae</taxon>
        <taxon>Thermococcus</taxon>
    </lineage>
</organism>
<dbReference type="GO" id="GO:0071949">
    <property type="term" value="F:FAD binding"/>
    <property type="evidence" value="ECO:0007669"/>
    <property type="project" value="InterPro"/>
</dbReference>
<name>A0A142CVF4_9EURY</name>
<proteinExistence type="predicted"/>
<dbReference type="KEGG" id="tpep:A0127_06010"/>
<evidence type="ECO:0000313" key="2">
    <source>
        <dbReference type="EMBL" id="AMQ18756.1"/>
    </source>
</evidence>
<dbReference type="OrthoDB" id="46008at2157"/>
<keyword evidence="3" id="KW-1185">Reference proteome</keyword>
<accession>A0A142CVF4</accession>
<dbReference type="PANTHER" id="PTHR42685:SF18">
    <property type="entry name" value="DIGERANYLGERANYLGLYCEROPHOSPHOLIPID REDUCTASE"/>
    <property type="match status" value="1"/>
</dbReference>
<reference evidence="3" key="1">
    <citation type="submission" date="2016-03" db="EMBL/GenBank/DDBJ databases">
        <authorList>
            <person name="Oger P.M."/>
        </authorList>
    </citation>
    <scope>NUCLEOTIDE SEQUENCE [LARGE SCALE GENOMIC DNA]</scope>
    <source>
        <strain evidence="3">OG-1</strain>
    </source>
</reference>
<dbReference type="Gene3D" id="3.50.50.60">
    <property type="entry name" value="FAD/NAD(P)-binding domain"/>
    <property type="match status" value="1"/>
</dbReference>
<dbReference type="InterPro" id="IPR011777">
    <property type="entry name" value="Geranylgeranyl_Rdtase_fam"/>
</dbReference>
<gene>
    <name evidence="2" type="ORF">A0127_06010</name>
</gene>
<dbReference type="Proteomes" id="UP000073604">
    <property type="component" value="Chromosome"/>
</dbReference>
<dbReference type="EMBL" id="CP014750">
    <property type="protein sequence ID" value="AMQ18756.1"/>
    <property type="molecule type" value="Genomic_DNA"/>
</dbReference>
<dbReference type="STRING" id="53952.A0127_06010"/>
<dbReference type="InterPro" id="IPR036188">
    <property type="entry name" value="FAD/NAD-bd_sf"/>
</dbReference>
<dbReference type="GeneID" id="27140084"/>
<dbReference type="FunFam" id="3.50.50.60:FF:000609">
    <property type="entry name" value="Bacteriochlorophyll synthase"/>
    <property type="match status" value="1"/>
</dbReference>
<dbReference type="AlphaFoldDB" id="A0A142CVF4"/>
<dbReference type="GO" id="GO:0016628">
    <property type="term" value="F:oxidoreductase activity, acting on the CH-CH group of donors, NAD or NADP as acceptor"/>
    <property type="evidence" value="ECO:0007669"/>
    <property type="project" value="InterPro"/>
</dbReference>
<dbReference type="PRINTS" id="PR00420">
    <property type="entry name" value="RNGMNOXGNASE"/>
</dbReference>
<feature type="domain" description="FAD-binding" evidence="1">
    <location>
        <begin position="3"/>
        <end position="181"/>
    </location>
</feature>
<evidence type="ECO:0000259" key="1">
    <source>
        <dbReference type="Pfam" id="PF01494"/>
    </source>
</evidence>
<dbReference type="InterPro" id="IPR050407">
    <property type="entry name" value="Geranylgeranyl_reductase"/>
</dbReference>
<dbReference type="NCBIfam" id="TIGR02032">
    <property type="entry name" value="GG-red-SF"/>
    <property type="match status" value="1"/>
</dbReference>
<dbReference type="SUPFAM" id="SSF51905">
    <property type="entry name" value="FAD/NAD(P)-binding domain"/>
    <property type="match status" value="1"/>
</dbReference>
<dbReference type="Pfam" id="PF01494">
    <property type="entry name" value="FAD_binding_3"/>
    <property type="match status" value="1"/>
</dbReference>